<comment type="subcellular location">
    <subcellularLocation>
        <location evidence="5">Cytoplasm</location>
    </subcellularLocation>
</comment>
<comment type="similarity">
    <text evidence="1 5">Belongs to the CoaE family.</text>
</comment>
<dbReference type="UniPathway" id="UPA00241">
    <property type="reaction ID" value="UER00356"/>
</dbReference>
<evidence type="ECO:0000256" key="6">
    <source>
        <dbReference type="NCBIfam" id="TIGR00152"/>
    </source>
</evidence>
<dbReference type="AlphaFoldDB" id="A0A6B3SZ73"/>
<proteinExistence type="inferred from homology"/>
<keyword evidence="5" id="KW-0963">Cytoplasm</keyword>
<dbReference type="GO" id="GO:0005524">
    <property type="term" value="F:ATP binding"/>
    <property type="evidence" value="ECO:0007669"/>
    <property type="project" value="UniProtKB-UniRule"/>
</dbReference>
<protein>
    <recommendedName>
        <fullName evidence="5 6">Dephospho-CoA kinase</fullName>
        <ecNumber evidence="5 6">2.7.1.24</ecNumber>
    </recommendedName>
    <alternativeName>
        <fullName evidence="5">Dephosphocoenzyme A kinase</fullName>
    </alternativeName>
</protein>
<dbReference type="InterPro" id="IPR027417">
    <property type="entry name" value="P-loop_NTPase"/>
</dbReference>
<dbReference type="EC" id="2.7.1.24" evidence="5 6"/>
<dbReference type="RefSeq" id="WP_163968341.1">
    <property type="nucleotide sequence ID" value="NZ_JAAIVB010000079.1"/>
</dbReference>
<evidence type="ECO:0000313" key="7">
    <source>
        <dbReference type="EMBL" id="NEX64412.1"/>
    </source>
</evidence>
<dbReference type="GO" id="GO:0005737">
    <property type="term" value="C:cytoplasm"/>
    <property type="evidence" value="ECO:0007669"/>
    <property type="project" value="UniProtKB-SubCell"/>
</dbReference>
<evidence type="ECO:0000256" key="1">
    <source>
        <dbReference type="ARBA" id="ARBA00009018"/>
    </source>
</evidence>
<dbReference type="GO" id="GO:0015937">
    <property type="term" value="P:coenzyme A biosynthetic process"/>
    <property type="evidence" value="ECO:0007669"/>
    <property type="project" value="UniProtKB-UniRule"/>
</dbReference>
<evidence type="ECO:0000313" key="8">
    <source>
        <dbReference type="Proteomes" id="UP000482155"/>
    </source>
</evidence>
<comment type="caution">
    <text evidence="7">The sequence shown here is derived from an EMBL/GenBank/DDBJ whole genome shotgun (WGS) entry which is preliminary data.</text>
</comment>
<name>A0A6B3SZ73_9BURK</name>
<keyword evidence="4 5" id="KW-0173">Coenzyme A biosynthesis</keyword>
<accession>A0A6B3SZ73</accession>
<dbReference type="SUPFAM" id="SSF52540">
    <property type="entry name" value="P-loop containing nucleoside triphosphate hydrolases"/>
    <property type="match status" value="1"/>
</dbReference>
<dbReference type="Gene3D" id="3.40.50.300">
    <property type="entry name" value="P-loop containing nucleotide triphosphate hydrolases"/>
    <property type="match status" value="1"/>
</dbReference>
<sequence>MATGTQGARFSVGLTGGIGSGKSTVADMFAARGAAIIDTDQIAHALTTPGGAAIPAIRAEFGEPFLTPEGAMDRAKMRAYVFHEPSAKLRLEAILHPLIRIETERAAAAAQGDYLMFAVPLLVESRNWKERVSRVLVVDCSEETQIRRVISRSGLPESQVRAIMQAQATRAERLAAADDVIRNDGDVIDLVPQVDRLHAMYLGAARSA</sequence>
<dbReference type="PANTHER" id="PTHR10695">
    <property type="entry name" value="DEPHOSPHO-COA KINASE-RELATED"/>
    <property type="match status" value="1"/>
</dbReference>
<dbReference type="GO" id="GO:0004140">
    <property type="term" value="F:dephospho-CoA kinase activity"/>
    <property type="evidence" value="ECO:0007669"/>
    <property type="project" value="UniProtKB-UniRule"/>
</dbReference>
<dbReference type="CDD" id="cd02022">
    <property type="entry name" value="DPCK"/>
    <property type="match status" value="1"/>
</dbReference>
<dbReference type="InterPro" id="IPR001977">
    <property type="entry name" value="Depp_CoAkinase"/>
</dbReference>
<dbReference type="NCBIfam" id="TIGR00152">
    <property type="entry name" value="dephospho-CoA kinase"/>
    <property type="match status" value="1"/>
</dbReference>
<evidence type="ECO:0000256" key="2">
    <source>
        <dbReference type="ARBA" id="ARBA00022741"/>
    </source>
</evidence>
<dbReference type="Proteomes" id="UP000482155">
    <property type="component" value="Unassembled WGS sequence"/>
</dbReference>
<dbReference type="EMBL" id="JAAIVB010000079">
    <property type="protein sequence ID" value="NEX64412.1"/>
    <property type="molecule type" value="Genomic_DNA"/>
</dbReference>
<dbReference type="Pfam" id="PF01121">
    <property type="entry name" value="CoaE"/>
    <property type="match status" value="1"/>
</dbReference>
<reference evidence="7 8" key="1">
    <citation type="submission" date="2020-02" db="EMBL/GenBank/DDBJ databases">
        <authorList>
            <person name="Kim M.K."/>
        </authorList>
    </citation>
    <scope>NUCLEOTIDE SEQUENCE [LARGE SCALE GENOMIC DNA]</scope>
    <source>
        <strain evidence="7 8">17J57-3</strain>
    </source>
</reference>
<dbReference type="PANTHER" id="PTHR10695:SF46">
    <property type="entry name" value="BIFUNCTIONAL COENZYME A SYNTHASE-RELATED"/>
    <property type="match status" value="1"/>
</dbReference>
<keyword evidence="3 5" id="KW-0067">ATP-binding</keyword>
<comment type="function">
    <text evidence="5">Catalyzes the phosphorylation of the 3'-hydroxyl group of dephosphocoenzyme A to form coenzyme A.</text>
</comment>
<comment type="pathway">
    <text evidence="5">Cofactor biosynthesis; coenzyme A biosynthesis; CoA from (R)-pantothenate: step 5/5.</text>
</comment>
<keyword evidence="8" id="KW-1185">Reference proteome</keyword>
<evidence type="ECO:0000256" key="3">
    <source>
        <dbReference type="ARBA" id="ARBA00022840"/>
    </source>
</evidence>
<dbReference type="HAMAP" id="MF_00376">
    <property type="entry name" value="Dephospho_CoA_kinase"/>
    <property type="match status" value="1"/>
</dbReference>
<keyword evidence="5 7" id="KW-0808">Transferase</keyword>
<evidence type="ECO:0000256" key="4">
    <source>
        <dbReference type="ARBA" id="ARBA00022993"/>
    </source>
</evidence>
<keyword evidence="5 7" id="KW-0418">Kinase</keyword>
<comment type="catalytic activity">
    <reaction evidence="5">
        <text>3'-dephospho-CoA + ATP = ADP + CoA + H(+)</text>
        <dbReference type="Rhea" id="RHEA:18245"/>
        <dbReference type="ChEBI" id="CHEBI:15378"/>
        <dbReference type="ChEBI" id="CHEBI:30616"/>
        <dbReference type="ChEBI" id="CHEBI:57287"/>
        <dbReference type="ChEBI" id="CHEBI:57328"/>
        <dbReference type="ChEBI" id="CHEBI:456216"/>
        <dbReference type="EC" id="2.7.1.24"/>
    </reaction>
</comment>
<evidence type="ECO:0000256" key="5">
    <source>
        <dbReference type="HAMAP-Rule" id="MF_00376"/>
    </source>
</evidence>
<keyword evidence="2 5" id="KW-0547">Nucleotide-binding</keyword>
<gene>
    <name evidence="5" type="primary">coaE</name>
    <name evidence="7" type="ORF">G3574_25300</name>
</gene>
<feature type="binding site" evidence="5">
    <location>
        <begin position="19"/>
        <end position="24"/>
    </location>
    <ligand>
        <name>ATP</name>
        <dbReference type="ChEBI" id="CHEBI:30616"/>
    </ligand>
</feature>
<organism evidence="7 8">
    <name type="scientific">Noviherbaspirillum galbum</name>
    <dbReference type="NCBI Taxonomy" id="2709383"/>
    <lineage>
        <taxon>Bacteria</taxon>
        <taxon>Pseudomonadati</taxon>
        <taxon>Pseudomonadota</taxon>
        <taxon>Betaproteobacteria</taxon>
        <taxon>Burkholderiales</taxon>
        <taxon>Oxalobacteraceae</taxon>
        <taxon>Noviherbaspirillum</taxon>
    </lineage>
</organism>
<dbReference type="PROSITE" id="PS51219">
    <property type="entry name" value="DPCK"/>
    <property type="match status" value="1"/>
</dbReference>